<gene>
    <name evidence="2" type="ORF">A3A38_02905</name>
</gene>
<reference evidence="2 3" key="1">
    <citation type="journal article" date="2016" name="Nat. Commun.">
        <title>Thousands of microbial genomes shed light on interconnected biogeochemical processes in an aquifer system.</title>
        <authorList>
            <person name="Anantharaman K."/>
            <person name="Brown C.T."/>
            <person name="Hug L.A."/>
            <person name="Sharon I."/>
            <person name="Castelle C.J."/>
            <person name="Probst A.J."/>
            <person name="Thomas B.C."/>
            <person name="Singh A."/>
            <person name="Wilkins M.J."/>
            <person name="Karaoz U."/>
            <person name="Brodie E.L."/>
            <person name="Williams K.H."/>
            <person name="Hubbard S.S."/>
            <person name="Banfield J.F."/>
        </authorList>
    </citation>
    <scope>NUCLEOTIDE SEQUENCE [LARGE SCALE GENOMIC DNA]</scope>
</reference>
<evidence type="ECO:0000313" key="2">
    <source>
        <dbReference type="EMBL" id="OGG72597.1"/>
    </source>
</evidence>
<name>A0A1F6EG24_9BACT</name>
<keyword evidence="1" id="KW-0812">Transmembrane</keyword>
<dbReference type="EMBL" id="MFLY01000038">
    <property type="protein sequence ID" value="OGG72597.1"/>
    <property type="molecule type" value="Genomic_DNA"/>
</dbReference>
<proteinExistence type="predicted"/>
<sequence length="229" mass="24279">MKFFYFFLLKATSYKLQARGGYALTLAIVVSSVVLSIGLSLLNIVQKELILSATGRDSQFAFYAADAGLECVLYWDLGNPTGSIFPESSIDDDAPPAVGTMCGTTDLSSDKADWDATIEDCPPVGECHEYAPARLDEGGNEIPASGYEDDTATIVFQVEFTEEVENVSPGSCTRIEITKAGNGDTGEEYGVETTVEARGYNDGCPASLAAGFDNPALVERGVSVSYGGD</sequence>
<evidence type="ECO:0008006" key="4">
    <source>
        <dbReference type="Google" id="ProtNLM"/>
    </source>
</evidence>
<keyword evidence="1" id="KW-1133">Transmembrane helix</keyword>
<protein>
    <recommendedName>
        <fullName evidence="4">Type 4 fimbrial biogenesis protein PilX N-terminal domain-containing protein</fullName>
    </recommendedName>
</protein>
<comment type="caution">
    <text evidence="2">The sequence shown here is derived from an EMBL/GenBank/DDBJ whole genome shotgun (WGS) entry which is preliminary data.</text>
</comment>
<dbReference type="AlphaFoldDB" id="A0A1F6EG24"/>
<evidence type="ECO:0000313" key="3">
    <source>
        <dbReference type="Proteomes" id="UP000177306"/>
    </source>
</evidence>
<dbReference type="Proteomes" id="UP000177306">
    <property type="component" value="Unassembled WGS sequence"/>
</dbReference>
<feature type="transmembrane region" description="Helical" evidence="1">
    <location>
        <begin position="21"/>
        <end position="42"/>
    </location>
</feature>
<organism evidence="2 3">
    <name type="scientific">Candidatus Kaiserbacteria bacterium RIFCSPLOWO2_01_FULL_53_17</name>
    <dbReference type="NCBI Taxonomy" id="1798511"/>
    <lineage>
        <taxon>Bacteria</taxon>
        <taxon>Candidatus Kaiseribacteriota</taxon>
    </lineage>
</organism>
<evidence type="ECO:0000256" key="1">
    <source>
        <dbReference type="SAM" id="Phobius"/>
    </source>
</evidence>
<accession>A0A1F6EG24</accession>
<keyword evidence="1" id="KW-0472">Membrane</keyword>